<protein>
    <recommendedName>
        <fullName evidence="3">Porin</fullName>
    </recommendedName>
</protein>
<keyword evidence="2" id="KW-1185">Reference proteome</keyword>
<comment type="caution">
    <text evidence="1">The sequence shown here is derived from an EMBL/GenBank/DDBJ whole genome shotgun (WGS) entry which is preliminary data.</text>
</comment>
<sequence length="312" mass="35643">MGDQIDFFVSMTLTDRIDFLSEMIISEVEEIDIVQRFHIGYLFSDALKVRIGRFHNPLGYWNPTFHHATFTHMTIERPRFLEFEYEEGIFPVHMVGIWTSGRYDPGPLIFGYDLSVANGSKIEQIDPIGKTGGELDPNTFEGDNNTNKAVSFRLQVGPKALPGLEVMGYGHIGTVEGFDTTSLRVLKVDQSIFGLAAVYVIPGSGLNFLSEFYWIRDEDTLTNLGPHMNTLYYIQAGYTFEERFTPYVRYEEMQVKEGDPYMTSLSAADDRRTIAGIRYEVSLISALKGEIRWIDTGGEDYWKYAVQWAFTF</sequence>
<organism evidence="1 2">
    <name type="scientific">Candidatus Manganitrophus noduliformans</name>
    <dbReference type="NCBI Taxonomy" id="2606439"/>
    <lineage>
        <taxon>Bacteria</taxon>
        <taxon>Pseudomonadati</taxon>
        <taxon>Nitrospirota</taxon>
        <taxon>Nitrospiria</taxon>
        <taxon>Candidatus Troglogloeales</taxon>
        <taxon>Candidatus Manganitrophaceae</taxon>
        <taxon>Candidatus Manganitrophus</taxon>
    </lineage>
</organism>
<dbReference type="SUPFAM" id="SSF56935">
    <property type="entry name" value="Porins"/>
    <property type="match status" value="1"/>
</dbReference>
<dbReference type="InterPro" id="IPR023614">
    <property type="entry name" value="Porin_dom_sf"/>
</dbReference>
<dbReference type="RefSeq" id="WP_168063751.1">
    <property type="nucleotide sequence ID" value="NZ_VTOW01000012.1"/>
</dbReference>
<evidence type="ECO:0000313" key="1">
    <source>
        <dbReference type="EMBL" id="NKE73784.1"/>
    </source>
</evidence>
<dbReference type="Gene3D" id="2.40.160.10">
    <property type="entry name" value="Porin"/>
    <property type="match status" value="1"/>
</dbReference>
<gene>
    <name evidence="1" type="ORF">MNODULE_23830</name>
</gene>
<name>A0A7X6DUV0_9BACT</name>
<reference evidence="1 2" key="1">
    <citation type="journal article" date="2020" name="Nature">
        <title>Bacterial chemolithoautotrophy via manganese oxidation.</title>
        <authorList>
            <person name="Yu H."/>
            <person name="Leadbetter J.R."/>
        </authorList>
    </citation>
    <scope>NUCLEOTIDE SEQUENCE [LARGE SCALE GENOMIC DNA]</scope>
    <source>
        <strain evidence="1 2">Mn-1</strain>
    </source>
</reference>
<proteinExistence type="predicted"/>
<dbReference type="Proteomes" id="UP000534783">
    <property type="component" value="Unassembled WGS sequence"/>
</dbReference>
<dbReference type="AlphaFoldDB" id="A0A7X6DUV0"/>
<evidence type="ECO:0008006" key="3">
    <source>
        <dbReference type="Google" id="ProtNLM"/>
    </source>
</evidence>
<evidence type="ECO:0000313" key="2">
    <source>
        <dbReference type="Proteomes" id="UP000534783"/>
    </source>
</evidence>
<accession>A0A7X6DUV0</accession>
<dbReference type="EMBL" id="VTOW01000012">
    <property type="protein sequence ID" value="NKE73784.1"/>
    <property type="molecule type" value="Genomic_DNA"/>
</dbReference>